<dbReference type="OrthoDB" id="276546at2759"/>
<protein>
    <recommendedName>
        <fullName evidence="1">NADH:flavin oxidoreductase/NADH oxidase N-terminal domain-containing protein</fullName>
    </recommendedName>
</protein>
<evidence type="ECO:0000313" key="3">
    <source>
        <dbReference type="Proteomes" id="UP000775547"/>
    </source>
</evidence>
<accession>A0A9P7G5V6</accession>
<dbReference type="EMBL" id="JABCKV010000323">
    <property type="protein sequence ID" value="KAG5641380.1"/>
    <property type="molecule type" value="Genomic_DNA"/>
</dbReference>
<gene>
    <name evidence="2" type="ORF">DXG03_005374</name>
</gene>
<reference evidence="2" key="2">
    <citation type="submission" date="2021-10" db="EMBL/GenBank/DDBJ databases">
        <title>Phylogenomics reveals ancestral predisposition of the termite-cultivated fungus Termitomyces towards a domesticated lifestyle.</title>
        <authorList>
            <person name="Auxier B."/>
            <person name="Grum-Grzhimaylo A."/>
            <person name="Cardenas M.E."/>
            <person name="Lodge J.D."/>
            <person name="Laessoe T."/>
            <person name="Pedersen O."/>
            <person name="Smith M.E."/>
            <person name="Kuyper T.W."/>
            <person name="Franco-Molano E.A."/>
            <person name="Baroni T.J."/>
            <person name="Aanen D.K."/>
        </authorList>
    </citation>
    <scope>NUCLEOTIDE SEQUENCE</scope>
    <source>
        <strain evidence="2">AP01</strain>
        <tissue evidence="2">Mycelium</tissue>
    </source>
</reference>
<dbReference type="CDD" id="cd02933">
    <property type="entry name" value="OYE_like_FMN"/>
    <property type="match status" value="1"/>
</dbReference>
<dbReference type="FunFam" id="3.20.20.70:FF:000138">
    <property type="entry name" value="NADPH dehydrogenase 1"/>
    <property type="match status" value="1"/>
</dbReference>
<dbReference type="Pfam" id="PF00724">
    <property type="entry name" value="Oxidored_FMN"/>
    <property type="match status" value="1"/>
</dbReference>
<dbReference type="SUPFAM" id="SSF51395">
    <property type="entry name" value="FMN-linked oxidoreductases"/>
    <property type="match status" value="1"/>
</dbReference>
<dbReference type="PANTHER" id="PTHR22893">
    <property type="entry name" value="NADH OXIDOREDUCTASE-RELATED"/>
    <property type="match status" value="1"/>
</dbReference>
<evidence type="ECO:0000259" key="1">
    <source>
        <dbReference type="Pfam" id="PF00724"/>
    </source>
</evidence>
<dbReference type="PANTHER" id="PTHR22893:SF91">
    <property type="entry name" value="NADPH DEHYDROGENASE 2-RELATED"/>
    <property type="match status" value="1"/>
</dbReference>
<name>A0A9P7G5V6_9AGAR</name>
<organism evidence="2 3">
    <name type="scientific">Asterophora parasitica</name>
    <dbReference type="NCBI Taxonomy" id="117018"/>
    <lineage>
        <taxon>Eukaryota</taxon>
        <taxon>Fungi</taxon>
        <taxon>Dikarya</taxon>
        <taxon>Basidiomycota</taxon>
        <taxon>Agaricomycotina</taxon>
        <taxon>Agaricomycetes</taxon>
        <taxon>Agaricomycetidae</taxon>
        <taxon>Agaricales</taxon>
        <taxon>Tricholomatineae</taxon>
        <taxon>Lyophyllaceae</taxon>
        <taxon>Asterophora</taxon>
    </lineage>
</organism>
<dbReference type="GO" id="GO:0003959">
    <property type="term" value="F:NADPH dehydrogenase activity"/>
    <property type="evidence" value="ECO:0007669"/>
    <property type="project" value="TreeGrafter"/>
</dbReference>
<reference evidence="2" key="1">
    <citation type="submission" date="2020-07" db="EMBL/GenBank/DDBJ databases">
        <authorList>
            <person name="Nieuwenhuis M."/>
            <person name="Van De Peppel L.J.J."/>
        </authorList>
    </citation>
    <scope>NUCLEOTIDE SEQUENCE</scope>
    <source>
        <strain evidence="2">AP01</strain>
        <tissue evidence="2">Mycelium</tissue>
    </source>
</reference>
<dbReference type="Proteomes" id="UP000775547">
    <property type="component" value="Unassembled WGS sequence"/>
</dbReference>
<sequence length="383" mass="42194">MSTLPQLFQQTKVGQVSLAHRVVFAPLTRFRATKSTYVPILPLVKDYYGQRASVPGTLLIAEGTYIAERAGGFHNVPGIWNDEQIKAWKEITDTVHAQGSSIFLQLWALGRGASPEVVGFYDPSVPLVSASNIPVTAQTPTPRPLTIDEIGEYIKLYAQAAHNAVHLAGFDGVEVHGANGYLPDQFLQDVTNDRTDQYGGSIENRSKFILEIIDAISRAVGPERTGLRLSPWSRFLSMRVEDPVPQFTHLVTALRDAHPSLAYLHVIEPRVSGNIDVEHQTHESNDFIRAIWQGKTYINAGGYTLDSAVDAGKRGELVAFGRLYISNPDLPLRLKKNIPLTSYDRNTFYIPGEHPDTHVGYTDYPFAETNLTSGTGNAVQVAA</sequence>
<dbReference type="GO" id="GO:0010181">
    <property type="term" value="F:FMN binding"/>
    <property type="evidence" value="ECO:0007669"/>
    <property type="project" value="InterPro"/>
</dbReference>
<dbReference type="InterPro" id="IPR013785">
    <property type="entry name" value="Aldolase_TIM"/>
</dbReference>
<evidence type="ECO:0000313" key="2">
    <source>
        <dbReference type="EMBL" id="KAG5641380.1"/>
    </source>
</evidence>
<proteinExistence type="predicted"/>
<keyword evidence="3" id="KW-1185">Reference proteome</keyword>
<dbReference type="InterPro" id="IPR045247">
    <property type="entry name" value="Oye-like"/>
</dbReference>
<feature type="domain" description="NADH:flavin oxidoreductase/NADH oxidase N-terminal" evidence="1">
    <location>
        <begin position="6"/>
        <end position="340"/>
    </location>
</feature>
<dbReference type="InterPro" id="IPR001155">
    <property type="entry name" value="OxRdtase_FMN_N"/>
</dbReference>
<dbReference type="AlphaFoldDB" id="A0A9P7G5V6"/>
<comment type="caution">
    <text evidence="2">The sequence shown here is derived from an EMBL/GenBank/DDBJ whole genome shotgun (WGS) entry which is preliminary data.</text>
</comment>
<dbReference type="Gene3D" id="3.20.20.70">
    <property type="entry name" value="Aldolase class I"/>
    <property type="match status" value="1"/>
</dbReference>